<reference evidence="4" key="2">
    <citation type="journal article" date="2009" name="Fungal Genet. Biol.">
        <title>The 2008 update of the Aspergillus nidulans genome annotation: a community effort.</title>
        <authorList>
            <person name="Wortman J.R."/>
            <person name="Gilsenan J.M."/>
            <person name="Joardar V."/>
            <person name="Deegan J."/>
            <person name="Clutterbuck J."/>
            <person name="Andersen M.R."/>
            <person name="Archer D."/>
            <person name="Bencina M."/>
            <person name="Braus G."/>
            <person name="Coutinho P."/>
            <person name="von Dohren H."/>
            <person name="Doonan J."/>
            <person name="Driessen A.J."/>
            <person name="Durek P."/>
            <person name="Espeso E."/>
            <person name="Fekete E."/>
            <person name="Flipphi M."/>
            <person name="Estrada C.G."/>
            <person name="Geysens S."/>
            <person name="Goldman G."/>
            <person name="de Groot P.W."/>
            <person name="Hansen K."/>
            <person name="Harris S.D."/>
            <person name="Heinekamp T."/>
            <person name="Helmstaedt K."/>
            <person name="Henrissat B."/>
            <person name="Hofmann G."/>
            <person name="Homan T."/>
            <person name="Horio T."/>
            <person name="Horiuchi H."/>
            <person name="James S."/>
            <person name="Jones M."/>
            <person name="Karaffa L."/>
            <person name="Karanyi Z."/>
            <person name="Kato M."/>
            <person name="Keller N."/>
            <person name="Kelly D.E."/>
            <person name="Kiel J.A."/>
            <person name="Kim J.M."/>
            <person name="van der Klei I.J."/>
            <person name="Klis F.M."/>
            <person name="Kovalchuk A."/>
            <person name="Krasevec N."/>
            <person name="Kubicek C.P."/>
            <person name="Liu B."/>
            <person name="Maccabe A."/>
            <person name="Meyer V."/>
            <person name="Mirabito P."/>
            <person name="Miskei M."/>
            <person name="Mos M."/>
            <person name="Mullins J."/>
            <person name="Nelson D.R."/>
            <person name="Nielsen J."/>
            <person name="Oakley B.R."/>
            <person name="Osmani S.A."/>
            <person name="Pakula T."/>
            <person name="Paszewski A."/>
            <person name="Paulsen I."/>
            <person name="Pilsyk S."/>
            <person name="Pocsi I."/>
            <person name="Punt P.J."/>
            <person name="Ram A.F."/>
            <person name="Ren Q."/>
            <person name="Robellet X."/>
            <person name="Robson G."/>
            <person name="Seiboth B."/>
            <person name="van Solingen P."/>
            <person name="Specht T."/>
            <person name="Sun J."/>
            <person name="Taheri-Talesh N."/>
            <person name="Takeshita N."/>
            <person name="Ussery D."/>
            <person name="vanKuyk P.A."/>
            <person name="Visser H."/>
            <person name="van de Vondervoort P.J."/>
            <person name="de Vries R.P."/>
            <person name="Walton J."/>
            <person name="Xiang X."/>
            <person name="Xiong Y."/>
            <person name="Zeng A.P."/>
            <person name="Brandt B.W."/>
            <person name="Cornell M.J."/>
            <person name="van den Hondel C.A."/>
            <person name="Visser J."/>
            <person name="Oliver S.G."/>
            <person name="Turner G."/>
        </authorList>
    </citation>
    <scope>GENOME REANNOTATION</scope>
    <source>
        <strain evidence="4">FGSC A4 / ATCC 38163 / CBS 112.46 / NRRL 194 / M139</strain>
    </source>
</reference>
<feature type="region of interest" description="Disordered" evidence="2">
    <location>
        <begin position="376"/>
        <end position="419"/>
    </location>
</feature>
<feature type="region of interest" description="Disordered" evidence="2">
    <location>
        <begin position="1104"/>
        <end position="1207"/>
    </location>
</feature>
<feature type="compositionally biased region" description="Basic and acidic residues" evidence="2">
    <location>
        <begin position="1461"/>
        <end position="1470"/>
    </location>
</feature>
<feature type="region of interest" description="Disordered" evidence="2">
    <location>
        <begin position="732"/>
        <end position="1092"/>
    </location>
</feature>
<feature type="compositionally biased region" description="Basic and acidic residues" evidence="2">
    <location>
        <begin position="2580"/>
        <end position="2592"/>
    </location>
</feature>
<feature type="compositionally biased region" description="Basic residues" evidence="2">
    <location>
        <begin position="1337"/>
        <end position="1347"/>
    </location>
</feature>
<feature type="region of interest" description="Disordered" evidence="2">
    <location>
        <begin position="2175"/>
        <end position="2366"/>
    </location>
</feature>
<feature type="compositionally biased region" description="Basic residues" evidence="2">
    <location>
        <begin position="887"/>
        <end position="898"/>
    </location>
</feature>
<feature type="compositionally biased region" description="Polar residues" evidence="2">
    <location>
        <begin position="126"/>
        <end position="151"/>
    </location>
</feature>
<feature type="compositionally biased region" description="Basic residues" evidence="2">
    <location>
        <begin position="2335"/>
        <end position="2347"/>
    </location>
</feature>
<feature type="region of interest" description="Disordered" evidence="2">
    <location>
        <begin position="2856"/>
        <end position="3085"/>
    </location>
</feature>
<feature type="compositionally biased region" description="Low complexity" evidence="2">
    <location>
        <begin position="998"/>
        <end position="1011"/>
    </location>
</feature>
<feature type="region of interest" description="Disordered" evidence="2">
    <location>
        <begin position="2382"/>
        <end position="2465"/>
    </location>
</feature>
<feature type="compositionally biased region" description="Basic and acidic residues" evidence="2">
    <location>
        <begin position="2438"/>
        <end position="2465"/>
    </location>
</feature>
<feature type="compositionally biased region" description="Polar residues" evidence="2">
    <location>
        <begin position="2026"/>
        <end position="2038"/>
    </location>
</feature>
<gene>
    <name evidence="3" type="ORF">ANIA_10735</name>
</gene>
<feature type="coiled-coil region" evidence="1">
    <location>
        <begin position="3185"/>
        <end position="3351"/>
    </location>
</feature>
<dbReference type="HOGENOM" id="CLU_000195_0_0_1"/>
<feature type="compositionally biased region" description="Basic and acidic residues" evidence="2">
    <location>
        <begin position="1290"/>
        <end position="1300"/>
    </location>
</feature>
<feature type="compositionally biased region" description="Polar residues" evidence="2">
    <location>
        <begin position="2638"/>
        <end position="2647"/>
    </location>
</feature>
<feature type="region of interest" description="Disordered" evidence="2">
    <location>
        <begin position="273"/>
        <end position="336"/>
    </location>
</feature>
<feature type="compositionally biased region" description="Low complexity" evidence="2">
    <location>
        <begin position="1487"/>
        <end position="1498"/>
    </location>
</feature>
<feature type="region of interest" description="Disordered" evidence="2">
    <location>
        <begin position="2567"/>
        <end position="2699"/>
    </location>
</feature>
<dbReference type="OrthoDB" id="5365701at2759"/>
<feature type="compositionally biased region" description="Basic and acidic residues" evidence="2">
    <location>
        <begin position="1398"/>
        <end position="1421"/>
    </location>
</feature>
<feature type="compositionally biased region" description="Basic and acidic residues" evidence="2">
    <location>
        <begin position="1862"/>
        <end position="1880"/>
    </location>
</feature>
<feature type="compositionally biased region" description="Basic and acidic residues" evidence="2">
    <location>
        <begin position="25"/>
        <end position="35"/>
    </location>
</feature>
<feature type="compositionally biased region" description="Basic and acidic residues" evidence="2">
    <location>
        <begin position="2871"/>
        <end position="2880"/>
    </location>
</feature>
<feature type="region of interest" description="Disordered" evidence="2">
    <location>
        <begin position="672"/>
        <end position="700"/>
    </location>
</feature>
<dbReference type="InParanoid" id="C8V007"/>
<feature type="region of interest" description="Disordered" evidence="2">
    <location>
        <begin position="2486"/>
        <end position="2534"/>
    </location>
</feature>
<keyword evidence="1" id="KW-0175">Coiled coil</keyword>
<feature type="compositionally biased region" description="Polar residues" evidence="2">
    <location>
        <begin position="2068"/>
        <end position="2077"/>
    </location>
</feature>
<feature type="compositionally biased region" description="Basic residues" evidence="2">
    <location>
        <begin position="1052"/>
        <end position="1062"/>
    </location>
</feature>
<feature type="compositionally biased region" description="Basic residues" evidence="2">
    <location>
        <begin position="1637"/>
        <end position="1651"/>
    </location>
</feature>
<feature type="compositionally biased region" description="Basic residues" evidence="2">
    <location>
        <begin position="2048"/>
        <end position="2057"/>
    </location>
</feature>
<evidence type="ECO:0000256" key="2">
    <source>
        <dbReference type="SAM" id="MobiDB-lite"/>
    </source>
</evidence>
<dbReference type="eggNOG" id="ENOG502QRYC">
    <property type="taxonomic scope" value="Eukaryota"/>
</dbReference>
<feature type="compositionally biased region" description="Acidic residues" evidence="2">
    <location>
        <begin position="1615"/>
        <end position="1624"/>
    </location>
</feature>
<feature type="compositionally biased region" description="Basic and acidic residues" evidence="2">
    <location>
        <begin position="765"/>
        <end position="779"/>
    </location>
</feature>
<feature type="compositionally biased region" description="Basic and acidic residues" evidence="2">
    <location>
        <begin position="1364"/>
        <end position="1379"/>
    </location>
</feature>
<feature type="region of interest" description="Disordered" evidence="2">
    <location>
        <begin position="3104"/>
        <end position="3180"/>
    </location>
</feature>
<feature type="compositionally biased region" description="Basic and acidic residues" evidence="2">
    <location>
        <begin position="830"/>
        <end position="841"/>
    </location>
</feature>
<feature type="compositionally biased region" description="Basic and acidic residues" evidence="2">
    <location>
        <begin position="1753"/>
        <end position="1765"/>
    </location>
</feature>
<feature type="compositionally biased region" description="Polar residues" evidence="2">
    <location>
        <begin position="1318"/>
        <end position="1336"/>
    </location>
</feature>
<dbReference type="OMA" id="KAIIHVD"/>
<reference evidence="4" key="1">
    <citation type="journal article" date="2005" name="Nature">
        <title>Sequencing of Aspergillus nidulans and comparative analysis with A. fumigatus and A. oryzae.</title>
        <authorList>
            <person name="Galagan J.E."/>
            <person name="Calvo S.E."/>
            <person name="Cuomo C."/>
            <person name="Ma L.J."/>
            <person name="Wortman J.R."/>
            <person name="Batzoglou S."/>
            <person name="Lee S.I."/>
            <person name="Basturkmen M."/>
            <person name="Spevak C.C."/>
            <person name="Clutterbuck J."/>
            <person name="Kapitonov V."/>
            <person name="Jurka J."/>
            <person name="Scazzocchio C."/>
            <person name="Farman M."/>
            <person name="Butler J."/>
            <person name="Purcell S."/>
            <person name="Harris S."/>
            <person name="Braus G.H."/>
            <person name="Draht O."/>
            <person name="Busch S."/>
            <person name="D'Enfert C."/>
            <person name="Bouchier C."/>
            <person name="Goldman G.H."/>
            <person name="Bell-Pedersen D."/>
            <person name="Griffiths-Jones S."/>
            <person name="Doonan J.H."/>
            <person name="Yu J."/>
            <person name="Vienken K."/>
            <person name="Pain A."/>
            <person name="Freitag M."/>
            <person name="Selker E.U."/>
            <person name="Archer D.B."/>
            <person name="Penalva M.A."/>
            <person name="Oakley B.R."/>
            <person name="Momany M."/>
            <person name="Tanaka T."/>
            <person name="Kumagai T."/>
            <person name="Asai K."/>
            <person name="Machida M."/>
            <person name="Nierman W.C."/>
            <person name="Denning D.W."/>
            <person name="Caddick M."/>
            <person name="Hynes M."/>
            <person name="Paoletti M."/>
            <person name="Fischer R."/>
            <person name="Miller B."/>
            <person name="Dyer P."/>
            <person name="Sachs M.S."/>
            <person name="Osmani S.A."/>
            <person name="Birren B.W."/>
        </authorList>
    </citation>
    <scope>NUCLEOTIDE SEQUENCE [LARGE SCALE GENOMIC DNA]</scope>
    <source>
        <strain evidence="4">FGSC A4 / ATCC 38163 / CBS 112.46 / NRRL 194 / M139</strain>
    </source>
</reference>
<feature type="compositionally biased region" description="Polar residues" evidence="2">
    <location>
        <begin position="314"/>
        <end position="325"/>
    </location>
</feature>
<feature type="compositionally biased region" description="Polar residues" evidence="2">
    <location>
        <begin position="37"/>
        <end position="47"/>
    </location>
</feature>
<dbReference type="InterPro" id="IPR053268">
    <property type="entry name" value="Woronin_anchor"/>
</dbReference>
<feature type="compositionally biased region" description="Polar residues" evidence="2">
    <location>
        <begin position="1722"/>
        <end position="1736"/>
    </location>
</feature>
<feature type="compositionally biased region" description="Basic residues" evidence="2">
    <location>
        <begin position="1508"/>
        <end position="1519"/>
    </location>
</feature>
<organism evidence="3 4">
    <name type="scientific">Emericella nidulans (strain FGSC A4 / ATCC 38163 / CBS 112.46 / NRRL 194 / M139)</name>
    <name type="common">Aspergillus nidulans</name>
    <dbReference type="NCBI Taxonomy" id="227321"/>
    <lineage>
        <taxon>Eukaryota</taxon>
        <taxon>Fungi</taxon>
        <taxon>Dikarya</taxon>
        <taxon>Ascomycota</taxon>
        <taxon>Pezizomycotina</taxon>
        <taxon>Eurotiomycetes</taxon>
        <taxon>Eurotiomycetidae</taxon>
        <taxon>Eurotiales</taxon>
        <taxon>Aspergillaceae</taxon>
        <taxon>Aspergillus</taxon>
        <taxon>Aspergillus subgen. Nidulantes</taxon>
    </lineage>
</organism>
<feature type="compositionally biased region" description="Basic and acidic residues" evidence="2">
    <location>
        <begin position="2348"/>
        <end position="2357"/>
    </location>
</feature>
<feature type="compositionally biased region" description="Basic and acidic residues" evidence="2">
    <location>
        <begin position="2516"/>
        <end position="2534"/>
    </location>
</feature>
<feature type="compositionally biased region" description="Basic and acidic residues" evidence="2">
    <location>
        <begin position="1"/>
        <end position="17"/>
    </location>
</feature>
<evidence type="ECO:0000313" key="4">
    <source>
        <dbReference type="Proteomes" id="UP000000560"/>
    </source>
</evidence>
<dbReference type="PANTHER" id="PTHR40641">
    <property type="entry name" value="INVOLUCRIN REPEAT PROTEIN (AFU_ORTHOLOGUE AFUA_2G08060)"/>
    <property type="match status" value="1"/>
</dbReference>
<feature type="compositionally biased region" description="Basic and acidic residues" evidence="2">
    <location>
        <begin position="524"/>
        <end position="596"/>
    </location>
</feature>
<proteinExistence type="predicted"/>
<feature type="compositionally biased region" description="Low complexity" evidence="2">
    <location>
        <begin position="1552"/>
        <end position="1562"/>
    </location>
</feature>
<feature type="region of interest" description="Disordered" evidence="2">
    <location>
        <begin position="1963"/>
        <end position="2130"/>
    </location>
</feature>
<dbReference type="PANTHER" id="PTHR40641:SF2">
    <property type="entry name" value="INVOLUCRIN REPEAT PROTEIN"/>
    <property type="match status" value="1"/>
</dbReference>
<evidence type="ECO:0008006" key="5">
    <source>
        <dbReference type="Google" id="ProtNLM"/>
    </source>
</evidence>
<evidence type="ECO:0000256" key="1">
    <source>
        <dbReference type="SAM" id="Coils"/>
    </source>
</evidence>
<feature type="compositionally biased region" description="Basic residues" evidence="2">
    <location>
        <begin position="2505"/>
        <end position="2515"/>
    </location>
</feature>
<name>C8V007_EMENI</name>
<feature type="compositionally biased region" description="Basic and acidic residues" evidence="2">
    <location>
        <begin position="2313"/>
        <end position="2322"/>
    </location>
</feature>
<dbReference type="GO" id="GO:0009611">
    <property type="term" value="P:response to wounding"/>
    <property type="evidence" value="ECO:0000318"/>
    <property type="project" value="GO_Central"/>
</dbReference>
<feature type="region of interest" description="Disordered" evidence="2">
    <location>
        <begin position="1227"/>
        <end position="1938"/>
    </location>
</feature>
<keyword evidence="4" id="KW-1185">Reference proteome</keyword>
<feature type="compositionally biased region" description="Basic and acidic residues" evidence="2">
    <location>
        <begin position="1971"/>
        <end position="1996"/>
    </location>
</feature>
<feature type="compositionally biased region" description="Low complexity" evidence="2">
    <location>
        <begin position="902"/>
        <end position="916"/>
    </location>
</feature>
<dbReference type="Proteomes" id="UP000000560">
    <property type="component" value="Chromosome I"/>
</dbReference>
<feature type="compositionally biased region" description="Basic and acidic residues" evidence="2">
    <location>
        <begin position="956"/>
        <end position="971"/>
    </location>
</feature>
<protein>
    <recommendedName>
        <fullName evidence="5">Involucrin repeat protein</fullName>
    </recommendedName>
</protein>
<feature type="compositionally biased region" description="Low complexity" evidence="2">
    <location>
        <begin position="1653"/>
        <end position="1670"/>
    </location>
</feature>
<dbReference type="RefSeq" id="XP_663455.2">
    <property type="nucleotide sequence ID" value="XM_658363.2"/>
</dbReference>
<feature type="compositionally biased region" description="Basic residues" evidence="2">
    <location>
        <begin position="1796"/>
        <end position="1809"/>
    </location>
</feature>
<dbReference type="GeneID" id="2871171"/>
<feature type="compositionally biased region" description="Basic and acidic residues" evidence="2">
    <location>
        <begin position="2240"/>
        <end position="2250"/>
    </location>
</feature>
<feature type="region of interest" description="Disordered" evidence="2">
    <location>
        <begin position="509"/>
        <end position="618"/>
    </location>
</feature>
<feature type="compositionally biased region" description="Basic and acidic residues" evidence="2">
    <location>
        <begin position="2980"/>
        <end position="3014"/>
    </location>
</feature>
<evidence type="ECO:0000313" key="3">
    <source>
        <dbReference type="EMBL" id="CBF70709.1"/>
    </source>
</evidence>
<feature type="compositionally biased region" description="Basic and acidic residues" evidence="2">
    <location>
        <begin position="858"/>
        <end position="874"/>
    </location>
</feature>
<feature type="region of interest" description="Disordered" evidence="2">
    <location>
        <begin position="171"/>
        <end position="195"/>
    </location>
</feature>
<sequence>MSLDSERDQPFLVERPEMPVSPLDTGEHKHGHEYEYGSTSGPKQSSARPAEEVGGELGLGIISRRPRSHSTTPPSSEKIVPDSGFRSISPGPRRPSLSRFADSPTAVPLHFRPPPSSPRLQRSPSVTSPPGASPVSPSQQGRRSRPNSLEFKNSREIRPLFLVERLGSSKIDQGQFGDEALPSLPSSKSASTEDLTALRDENTWEVQPVSIEQHHDILGSQQNTPTGATFGSGIPRHLSRKEELGYEFHSPSELLRDAELSSYPDLPESLKEDVALPSAQGSVVGVETDLENLPPLPDSRPSSPDDKDDFVSVSDAQMVTPTQGAETAKGLASAERDIPGLDLYNGTESMGSVDAAMAASSASTPYPDTKLLADSKRESLEAEVEGQDDDARTVTGNDVPTLADLTPSHSPRTVTERDYIHPTPWGFASIVGATMAATANVDNAVQGEFSMTTPSETNKPAESVADTTEDEFFDAMSRDEADHNVEEKGWETDLPSGIETLRRVESGLYEPFAARDVSVTESENVEKDSVLDAETELEHEPQLKREIEPEVETVEAHESEPTTESVQKEPDAPSSEENKETKESGKSLDSSNHNEENLLDTAANTAAPEFTPSRADADANVLSAQAPITAIDQPAEEVHTSILAPETSVIEETEPSLEHITNPEAYAVGGDDSFQVEETPGPITEQISPQEKEPSSMEATPEIVPKRIELTEAQEPASTQAEVNQEVLTETGLSKKAKKKKKKAAKSIERSQDAAVESATALDQTLKDTQESIVDKEPGALETGAVVVSEDKPVEEPAVLTEDVSSGRGVADLSEPVETGSVAEQPAEVLQRRTPDLEEQNRYPTADGAVRPIEAEAETAHESNEPKQEEKDELPQPQTEDIPLSRKASKKKKKNKRKSTAEAEPLPEAASASLPETSEQAGLGPEASVLGDEKSNSEAQEVNFRDDIDILTDAVEGERGPNPKPETKPKDATTPLETSGQVPPPDDNKQVPEAGTEQQATDAQAVDTQVAIKDETVPSHLVEISETNDGQPHVPEKATIELDAGGPASTGKKSKKKNKKKQGVSSVFEEALSSEVAGAPGTDFQDPTPVIESSPDVVVETDELVGSEGIPVVATQDPVEETSRDVELPAEADGALPEDLADFEAAPVTDVQRKAEKKRQSLAPDVPEPETQTCEFDTEKKLLDVPAQDDQQTPETPEPEVEQTDAITPALESPVDEIKELPVQADEQVAEKDGEQIDDEAPAIHVPTVVGEPITTEAVEPELELSQDRATDLAIEGLDTTKAQSTLELQEDKTAEKETPDVAEQPTEPARQDASPLEGNTTVTEPTEDNQPTTSKNAKKKKKKKRQSVSCDENGAEASPRATSAKEEDISENSAERAHLSSQDAPIEPALKTAAEQGEPKEIQTEAAATRDEVKEAEKLEGFSAPAEVTPETPVQQDTIRDSAAPEMLKETTTDDTSVAQHEDTVRTTDEQEITTSSLPGEPTPDPAQSQEQQQSSEPAEEKQTSSSKKKNKKKKKKSLSSTSVDEGPSTAPQDSVSEQEVVDPQAITITAEGAAPDTAAAVGESLPSVPESAEPKPDSPEPASQHPPESTTDTDINFEPKEVATAPPFIPESTELEANEPESQDIPPTDEQQAKPSKKKVKKDKKKRKSVSFAAEESSEQQGETSGSPERTEPAVNDSTEAIELVTNDAPVECEAPSEQVTEQVTASPEPVPGNEPVLEQNEQQILEEPTSNDSPLDDDREVSAVQASGDLLKDGPDIPKTEEPNSASQLEQVESKAMELTAETTTPETGLSKKDKKRAKKEKKRQSKLLAPEKDTVPSTPTEHALDSKIPTNEVAPGTSEMKIDVPAETAFSPAEEDGKDNQSHDTESRGGTDKELTWTDNDVSSQVEKEKQHIAFPVLIPESESESTEVDKGAIEVEPAPTTADPEVVEESQQDAGFETWDDAMLEGQDVSQIEVVTGLGEEVQNESEQKENSDDATDKLEEADQKELKHSTFEALGAVEERLEEAIPEQITEAEAAKEAEPTQSTENVVSVESATEPAVPSRKLSKKQRKKQRQADKAAASQVQEETASTEEASGPPDLATKNETKVDSSVFDGAESDIKITEEPTLQEAAAEATTRDTLEPLDFDTTDHELVEPAFPEAVQDTALVLEETARPESSWVSVDESKLDAELPEFDAQPVVSAPPGPVHDISTSPAPEEIYSSKGNPVSATEPAIQTERTGESSKNQAPESTPLEPAEQKGQRKTDTAIKMGLPQLEGPVPAPMEKGEFEEQLEVVPQVEEKAPQVEAPESILLEATRENEQPKTSLGDLSRDKSREEPPAALDESALTRKESKKKNKKAKKQAKKQEQLEREVTASAIAETKVGKDVKAADAVEAEFSAVEPVESVELHHGSTNEPTNDPAKGDEETDRAPEKPVQCEVIREEREGVPEDTEKELDVPREDIREKMTVESGKEALREKRVPELELQTDSVEAVAKTERMAATAEESCAIEPESAPAPLTRKMSKKEKKKLKKQAEKQEREDPVQTMDAVKDEFSVPQAVVQVPEGKEDEQMLAEPVEVLKGKVSIPGSTLGPEMIEEPKTDYSRELVGERISPTIKSMEPIAEPIEEEGIPLSKKSKENVEELQLEDQQAEQASQPRNQTSHTPPEPVEAQETAREDEDAWPAIDWDKGKIDATDQSAQSSPEAHAAPFVPEIPEFKESAIPEALIERVTGIPEEAAKEGKAQAMTGTIERDVTTVEFNTTGTDSALRALHHVESAQGKKAEEPKTTVPVSDKIASIFPNLERGFFRRPSPNPSPTQSVKDGAEEETGKEASRDNAIQVLEAPIAKNGKVQPEVRDSGYILSPADDVVGAASIELPAKIETSGPPENLEHESRQDTTSKPAQEDDVFGIAATRELPANKPDIDMERPIKDPREGSREESRSIADPVSESGSTCELRRSPSIHGRHVQQALPWSLEESAQARRERDISPSPLPPIAEQEHERAMGRDGTPRLEMKPEHVLPRPETPVRKFTENALGRRAWPTPENESDDDWEKVQKPSPKNLSPERGLRGILKTPEQDKPVLRPSRPPSAKSSTHSLRRVVHSASGDLRAAALAAIVAADEPAPDSTNQSQAAIPQPPARAPTDLDVGEIASSSSYDPIRDKGKKPLRSMTDVYEGWGETPSSPRSPSRPASVRHRRSMQHLQELEFRLEHLLQENRDLAAARDAAEDKLRNASLARRKSDQALNNRDADLRDREAELEQLQQSVEWFQKEVARLNEENAGLTSTNAALIATHTQELQTLRQSSAREIEQLRSQNERLSVDLHERIKAEIETALSQKNAELRRLREELESARDKVKELQQQISAQMNDNVIAFRGEDYFEAACQKLCGHVQQWVLRFSKHSDHRRCRKLIEIKDEKIADRFDNAILDGSDTDAYLADRVRRRDVFMSVVMTMVWEFVFTRYLFGMDREQRQKLKSLEKQLIEVGPRSSIHRWRATTLTLLSRRQAFAKQRDSDTEAVALEIFDTLSRLLPPPTPVESQLLDSLRKVLRVAVNLSIEMRTQLAEYIMLPPLQPEYDTNGDLARQVFFNASLMNERSGETTSNEELQAQNAVVRVVLFPLVVKKGNDTGEGEDEVVVCPAQVLVARPGKDKRLNRMTSSDRMSIDASRSVHSIAPSSMNMSMSNVI</sequence>
<dbReference type="KEGG" id="ani:ANIA_10735"/>
<dbReference type="GO" id="GO:0000934">
    <property type="term" value="C:porous cell septum"/>
    <property type="evidence" value="ECO:0000318"/>
    <property type="project" value="GO_Central"/>
</dbReference>
<feature type="compositionally biased region" description="Low complexity" evidence="2">
    <location>
        <begin position="3164"/>
        <end position="3174"/>
    </location>
</feature>
<feature type="compositionally biased region" description="Basic and acidic residues" evidence="2">
    <location>
        <begin position="2405"/>
        <end position="2416"/>
    </location>
</feature>
<feature type="region of interest" description="Disordered" evidence="2">
    <location>
        <begin position="1"/>
        <end position="154"/>
    </location>
</feature>
<dbReference type="EMBL" id="BN001301">
    <property type="protein sequence ID" value="CBF70709.1"/>
    <property type="molecule type" value="Genomic_DNA"/>
</dbReference>
<accession>C8V007</accession>
<feature type="compositionally biased region" description="Basic residues" evidence="2">
    <location>
        <begin position="735"/>
        <end position="745"/>
    </location>
</feature>
<feature type="region of interest" description="Disordered" evidence="2">
    <location>
        <begin position="2786"/>
        <end position="2837"/>
    </location>
</feature>
<feature type="compositionally biased region" description="Low complexity" evidence="2">
    <location>
        <begin position="180"/>
        <end position="190"/>
    </location>
</feature>
<feature type="compositionally biased region" description="Basic and acidic residues" evidence="2">
    <location>
        <begin position="2904"/>
        <end position="2925"/>
    </location>
</feature>